<dbReference type="PANTHER" id="PTHR48021:SF13">
    <property type="entry name" value="SUGAR TRANSPORTER ERD6-LIKE 7"/>
    <property type="match status" value="1"/>
</dbReference>
<comment type="caution">
    <text evidence="9">The sequence shown here is derived from an EMBL/GenBank/DDBJ whole genome shotgun (WGS) entry which is preliminary data.</text>
</comment>
<protein>
    <recommendedName>
        <fullName evidence="11">Transmembrane protein</fullName>
    </recommendedName>
</protein>
<organism evidence="9 10">
    <name type="scientific">Cynara cardunculus var. scolymus</name>
    <name type="common">Globe artichoke</name>
    <name type="synonym">Cynara scolymus</name>
    <dbReference type="NCBI Taxonomy" id="59895"/>
    <lineage>
        <taxon>Eukaryota</taxon>
        <taxon>Viridiplantae</taxon>
        <taxon>Streptophyta</taxon>
        <taxon>Embryophyta</taxon>
        <taxon>Tracheophyta</taxon>
        <taxon>Spermatophyta</taxon>
        <taxon>Magnoliopsida</taxon>
        <taxon>eudicotyledons</taxon>
        <taxon>Gunneridae</taxon>
        <taxon>Pentapetalae</taxon>
        <taxon>asterids</taxon>
        <taxon>campanulids</taxon>
        <taxon>Asterales</taxon>
        <taxon>Asteraceae</taxon>
        <taxon>Carduoideae</taxon>
        <taxon>Cardueae</taxon>
        <taxon>Carduinae</taxon>
        <taxon>Cynara</taxon>
    </lineage>
</organism>
<feature type="transmembrane region" description="Helical" evidence="8">
    <location>
        <begin position="28"/>
        <end position="51"/>
    </location>
</feature>
<sequence>MAKTESTVVDETSAPLIAQHEEKKEKNFMVYISTFVAVCGSFAFGSCALRISTAFCTAGWLAIYFAQLMICAGVSVAFIIGTMLAWRTLALTGKQKEFEAALRKLRGKDVDVSEEADEIQIGVGLMVCQQFGGINGICFYTSSIFESAGYRKFYLKILE</sequence>
<dbReference type="STRING" id="59895.A0A118K283"/>
<proteinExistence type="inferred from homology"/>
<dbReference type="Gramene" id="KVI03961">
    <property type="protein sequence ID" value="KVI03961"/>
    <property type="gene ID" value="Ccrd_017757"/>
</dbReference>
<dbReference type="EMBL" id="LEKV01002320">
    <property type="protein sequence ID" value="KVI03961.1"/>
    <property type="molecule type" value="Genomic_DNA"/>
</dbReference>
<keyword evidence="3" id="KW-0762">Sugar transport</keyword>
<dbReference type="GO" id="GO:0022857">
    <property type="term" value="F:transmembrane transporter activity"/>
    <property type="evidence" value="ECO:0007669"/>
    <property type="project" value="InterPro"/>
</dbReference>
<dbReference type="InterPro" id="IPR005828">
    <property type="entry name" value="MFS_sugar_transport-like"/>
</dbReference>
<comment type="subcellular location">
    <subcellularLocation>
        <location evidence="1">Membrane</location>
    </subcellularLocation>
</comment>
<gene>
    <name evidence="9" type="ORF">Ccrd_017757</name>
</gene>
<reference evidence="9 10" key="1">
    <citation type="journal article" date="2016" name="Sci. Rep.">
        <title>The genome sequence of the outbreeding globe artichoke constructed de novo incorporating a phase-aware low-pass sequencing strategy of F1 progeny.</title>
        <authorList>
            <person name="Scaglione D."/>
            <person name="Reyes-Chin-Wo S."/>
            <person name="Acquadro A."/>
            <person name="Froenicke L."/>
            <person name="Portis E."/>
            <person name="Beitel C."/>
            <person name="Tirone M."/>
            <person name="Mauro R."/>
            <person name="Lo Monaco A."/>
            <person name="Mauromicale G."/>
            <person name="Faccioli P."/>
            <person name="Cattivelli L."/>
            <person name="Rieseberg L."/>
            <person name="Michelmore R."/>
            <person name="Lanteri S."/>
        </authorList>
    </citation>
    <scope>NUCLEOTIDE SEQUENCE [LARGE SCALE GENOMIC DNA]</scope>
    <source>
        <strain evidence="9">2C</strain>
    </source>
</reference>
<evidence type="ECO:0000256" key="3">
    <source>
        <dbReference type="ARBA" id="ARBA00022597"/>
    </source>
</evidence>
<evidence type="ECO:0000313" key="9">
    <source>
        <dbReference type="EMBL" id="KVI03961.1"/>
    </source>
</evidence>
<evidence type="ECO:0000256" key="5">
    <source>
        <dbReference type="ARBA" id="ARBA00022989"/>
    </source>
</evidence>
<evidence type="ECO:0008006" key="11">
    <source>
        <dbReference type="Google" id="ProtNLM"/>
    </source>
</evidence>
<dbReference type="InterPro" id="IPR050549">
    <property type="entry name" value="MFS_Trehalose_Transporter"/>
</dbReference>
<dbReference type="Proteomes" id="UP000243975">
    <property type="component" value="Unassembled WGS sequence"/>
</dbReference>
<keyword evidence="6 8" id="KW-0472">Membrane</keyword>
<keyword evidence="3" id="KW-0813">Transport</keyword>
<evidence type="ECO:0000256" key="6">
    <source>
        <dbReference type="ARBA" id="ARBA00023136"/>
    </source>
</evidence>
<dbReference type="GO" id="GO:0016020">
    <property type="term" value="C:membrane"/>
    <property type="evidence" value="ECO:0007669"/>
    <property type="project" value="UniProtKB-SubCell"/>
</dbReference>
<dbReference type="OMA" id="AQLMICA"/>
<dbReference type="Pfam" id="PF00083">
    <property type="entry name" value="Sugar_tr"/>
    <property type="match status" value="1"/>
</dbReference>
<keyword evidence="4 8" id="KW-0812">Transmembrane</keyword>
<feature type="transmembrane region" description="Helical" evidence="8">
    <location>
        <begin position="63"/>
        <end position="86"/>
    </location>
</feature>
<name>A0A118K283_CYNCS</name>
<keyword evidence="5 8" id="KW-1133">Transmembrane helix</keyword>
<dbReference type="InterPro" id="IPR036259">
    <property type="entry name" value="MFS_trans_sf"/>
</dbReference>
<comment type="similarity">
    <text evidence="7">Belongs to the major facilitator superfamily. Phosphate:H(+) symporter (TC 2.A.1.9) family.</text>
</comment>
<evidence type="ECO:0000313" key="10">
    <source>
        <dbReference type="Proteomes" id="UP000243975"/>
    </source>
</evidence>
<evidence type="ECO:0000256" key="7">
    <source>
        <dbReference type="ARBA" id="ARBA00044504"/>
    </source>
</evidence>
<comment type="similarity">
    <text evidence="2">Belongs to the major facilitator superfamily. Sugar transporter (TC 2.A.1.1) family.</text>
</comment>
<keyword evidence="10" id="KW-1185">Reference proteome</keyword>
<evidence type="ECO:0000256" key="4">
    <source>
        <dbReference type="ARBA" id="ARBA00022692"/>
    </source>
</evidence>
<accession>A0A118K283</accession>
<evidence type="ECO:0000256" key="2">
    <source>
        <dbReference type="ARBA" id="ARBA00010992"/>
    </source>
</evidence>
<evidence type="ECO:0000256" key="1">
    <source>
        <dbReference type="ARBA" id="ARBA00004370"/>
    </source>
</evidence>
<dbReference type="Gene3D" id="1.20.1250.20">
    <property type="entry name" value="MFS general substrate transporter like domains"/>
    <property type="match status" value="1"/>
</dbReference>
<dbReference type="AlphaFoldDB" id="A0A118K283"/>
<evidence type="ECO:0000256" key="8">
    <source>
        <dbReference type="SAM" id="Phobius"/>
    </source>
</evidence>
<dbReference type="PANTHER" id="PTHR48021">
    <property type="match status" value="1"/>
</dbReference>